<dbReference type="EMBL" id="JAFIDA010000001">
    <property type="protein sequence ID" value="MBP1326711.1"/>
    <property type="molecule type" value="Genomic_DNA"/>
</dbReference>
<dbReference type="PANTHER" id="PTHR43163">
    <property type="entry name" value="DIPEPTIDE TRANSPORT SYSTEM PERMEASE PROTEIN DPPB-RELATED"/>
    <property type="match status" value="1"/>
</dbReference>
<feature type="transmembrane region" description="Helical" evidence="7">
    <location>
        <begin position="125"/>
        <end position="148"/>
    </location>
</feature>
<dbReference type="GO" id="GO:0005886">
    <property type="term" value="C:plasma membrane"/>
    <property type="evidence" value="ECO:0007669"/>
    <property type="project" value="UniProtKB-SubCell"/>
</dbReference>
<dbReference type="Proteomes" id="UP000675163">
    <property type="component" value="Unassembled WGS sequence"/>
</dbReference>
<dbReference type="InterPro" id="IPR035906">
    <property type="entry name" value="MetI-like_sf"/>
</dbReference>
<keyword evidence="11" id="KW-1185">Reference proteome</keyword>
<name>A0A940PYZ3_9MICO</name>
<feature type="transmembrane region" description="Helical" evidence="7">
    <location>
        <begin position="200"/>
        <end position="220"/>
    </location>
</feature>
<protein>
    <submittedName>
        <fullName evidence="10">Peptide/nickel transport system permease protein</fullName>
    </submittedName>
</protein>
<evidence type="ECO:0000256" key="4">
    <source>
        <dbReference type="ARBA" id="ARBA00022692"/>
    </source>
</evidence>
<feature type="transmembrane region" description="Helical" evidence="7">
    <location>
        <begin position="303"/>
        <end position="329"/>
    </location>
</feature>
<dbReference type="RefSeq" id="WP_342452140.1">
    <property type="nucleotide sequence ID" value="NZ_JAFIDA010000001.1"/>
</dbReference>
<dbReference type="InterPro" id="IPR045621">
    <property type="entry name" value="BPD_transp_1_N"/>
</dbReference>
<feature type="domain" description="ABC transmembrane type-1" evidence="9">
    <location>
        <begin position="121"/>
        <end position="322"/>
    </location>
</feature>
<keyword evidence="5 7" id="KW-1133">Transmembrane helix</keyword>
<keyword evidence="6 7" id="KW-0472">Membrane</keyword>
<keyword evidence="3" id="KW-1003">Cell membrane</keyword>
<evidence type="ECO:0000256" key="1">
    <source>
        <dbReference type="ARBA" id="ARBA00004651"/>
    </source>
</evidence>
<dbReference type="AlphaFoldDB" id="A0A940PYZ3"/>
<dbReference type="SUPFAM" id="SSF161098">
    <property type="entry name" value="MetI-like"/>
    <property type="match status" value="1"/>
</dbReference>
<comment type="similarity">
    <text evidence="7">Belongs to the binding-protein-dependent transport system permease family.</text>
</comment>
<feature type="transmembrane region" description="Helical" evidence="7">
    <location>
        <begin position="34"/>
        <end position="55"/>
    </location>
</feature>
<gene>
    <name evidence="10" type="ORF">JOF28_001943</name>
</gene>
<dbReference type="PANTHER" id="PTHR43163:SF6">
    <property type="entry name" value="DIPEPTIDE TRANSPORT SYSTEM PERMEASE PROTEIN DPPB-RELATED"/>
    <property type="match status" value="1"/>
</dbReference>
<evidence type="ECO:0000256" key="2">
    <source>
        <dbReference type="ARBA" id="ARBA00022448"/>
    </source>
</evidence>
<keyword evidence="4 7" id="KW-0812">Transmembrane</keyword>
<evidence type="ECO:0000256" key="3">
    <source>
        <dbReference type="ARBA" id="ARBA00022475"/>
    </source>
</evidence>
<evidence type="ECO:0000313" key="10">
    <source>
        <dbReference type="EMBL" id="MBP1326711.1"/>
    </source>
</evidence>
<feature type="transmembrane region" description="Helical" evidence="7">
    <location>
        <begin position="160"/>
        <end position="188"/>
    </location>
</feature>
<comment type="subcellular location">
    <subcellularLocation>
        <location evidence="1 7">Cell membrane</location>
        <topology evidence="1 7">Multi-pass membrane protein</topology>
    </subcellularLocation>
</comment>
<dbReference type="InterPro" id="IPR000515">
    <property type="entry name" value="MetI-like"/>
</dbReference>
<dbReference type="GO" id="GO:0071916">
    <property type="term" value="F:dipeptide transmembrane transporter activity"/>
    <property type="evidence" value="ECO:0007669"/>
    <property type="project" value="TreeGrafter"/>
</dbReference>
<dbReference type="CDD" id="cd06261">
    <property type="entry name" value="TM_PBP2"/>
    <property type="match status" value="1"/>
</dbReference>
<comment type="caution">
    <text evidence="10">The sequence shown here is derived from an EMBL/GenBank/DDBJ whole genome shotgun (WGS) entry which is preliminary data.</text>
</comment>
<feature type="region of interest" description="Disordered" evidence="8">
    <location>
        <begin position="1"/>
        <end position="20"/>
    </location>
</feature>
<dbReference type="Pfam" id="PF19300">
    <property type="entry name" value="BPD_transp_1_N"/>
    <property type="match status" value="1"/>
</dbReference>
<evidence type="ECO:0000256" key="8">
    <source>
        <dbReference type="SAM" id="MobiDB-lite"/>
    </source>
</evidence>
<organism evidence="10 11">
    <name type="scientific">Leucobacter exalbidus</name>
    <dbReference type="NCBI Taxonomy" id="662960"/>
    <lineage>
        <taxon>Bacteria</taxon>
        <taxon>Bacillati</taxon>
        <taxon>Actinomycetota</taxon>
        <taxon>Actinomycetes</taxon>
        <taxon>Micrococcales</taxon>
        <taxon>Microbacteriaceae</taxon>
        <taxon>Leucobacter</taxon>
    </lineage>
</organism>
<evidence type="ECO:0000313" key="11">
    <source>
        <dbReference type="Proteomes" id="UP000675163"/>
    </source>
</evidence>
<reference evidence="10" key="1">
    <citation type="submission" date="2021-02" db="EMBL/GenBank/DDBJ databases">
        <title>Sequencing the genomes of 1000 actinobacteria strains.</title>
        <authorList>
            <person name="Klenk H.-P."/>
        </authorList>
    </citation>
    <scope>NUCLEOTIDE SEQUENCE</scope>
    <source>
        <strain evidence="10">DSM 22850</strain>
    </source>
</reference>
<evidence type="ECO:0000256" key="6">
    <source>
        <dbReference type="ARBA" id="ARBA00023136"/>
    </source>
</evidence>
<feature type="transmembrane region" description="Helical" evidence="7">
    <location>
        <begin position="257"/>
        <end position="283"/>
    </location>
</feature>
<dbReference type="PROSITE" id="PS50928">
    <property type="entry name" value="ABC_TM1"/>
    <property type="match status" value="1"/>
</dbReference>
<accession>A0A940PYZ3</accession>
<dbReference type="Gene3D" id="1.10.3720.10">
    <property type="entry name" value="MetI-like"/>
    <property type="match status" value="1"/>
</dbReference>
<keyword evidence="2 7" id="KW-0813">Transport</keyword>
<sequence>MTSIDLNPAPPLNSPRQRAGGQGRALGRAIAARIIGVIVILIVISFLTFSLMYLAPGDLVKNLLGTRPASPDAIAAIRAQYHLDDPFFVRYLDWLWSALRGDFGVSIRMQQPVTTVIGQRLGSTVALIVLAFLVAVVTAIPLGILSAAREGKATDRVASALALLGLSAPSFALAILLLYLFAMLIPLFPAYGGGTGGLDTLWHLVLPACALAAGIGAILMRMTRAAVLRELQSDAVTFARSRGLSEREVRTVALRSAAIPIVTGAGLILTFIVGGTIIVETVFALPGIGSLLQESVLFKDLPVVQAVTLLVAATIAVITIFVDLSYVLLDPRVRAKELNR</sequence>
<evidence type="ECO:0000259" key="9">
    <source>
        <dbReference type="PROSITE" id="PS50928"/>
    </source>
</evidence>
<proteinExistence type="inferred from homology"/>
<evidence type="ECO:0000256" key="7">
    <source>
        <dbReference type="RuleBase" id="RU363032"/>
    </source>
</evidence>
<dbReference type="Pfam" id="PF00528">
    <property type="entry name" value="BPD_transp_1"/>
    <property type="match status" value="1"/>
</dbReference>
<evidence type="ECO:0000256" key="5">
    <source>
        <dbReference type="ARBA" id="ARBA00022989"/>
    </source>
</evidence>